<dbReference type="InterPro" id="IPR044817">
    <property type="entry name" value="SBP-like"/>
</dbReference>
<feature type="region of interest" description="Disordered" evidence="5">
    <location>
        <begin position="37"/>
        <end position="66"/>
    </location>
</feature>
<dbReference type="Pfam" id="PF03110">
    <property type="entry name" value="SBP"/>
    <property type="match status" value="1"/>
</dbReference>
<dbReference type="InterPro" id="IPR036893">
    <property type="entry name" value="SBP_sf"/>
</dbReference>
<dbReference type="EMBL" id="CP126648">
    <property type="protein sequence ID" value="WJZ81047.1"/>
    <property type="molecule type" value="Genomic_DNA"/>
</dbReference>
<organism evidence="7 8">
    <name type="scientific">Vitis vinifera</name>
    <name type="common">Grape</name>
    <dbReference type="NCBI Taxonomy" id="29760"/>
    <lineage>
        <taxon>Eukaryota</taxon>
        <taxon>Viridiplantae</taxon>
        <taxon>Streptophyta</taxon>
        <taxon>Embryophyta</taxon>
        <taxon>Tracheophyta</taxon>
        <taxon>Spermatophyta</taxon>
        <taxon>Magnoliopsida</taxon>
        <taxon>eudicotyledons</taxon>
        <taxon>Gunneridae</taxon>
        <taxon>Pentapetalae</taxon>
        <taxon>rosids</taxon>
        <taxon>Vitales</taxon>
        <taxon>Vitaceae</taxon>
        <taxon>Viteae</taxon>
        <taxon>Vitis</taxon>
    </lineage>
</organism>
<keyword evidence="3" id="KW-0862">Zinc</keyword>
<keyword evidence="1" id="KW-0479">Metal-binding</keyword>
<feature type="domain" description="SBP-type" evidence="6">
    <location>
        <begin position="1"/>
        <end position="53"/>
    </location>
</feature>
<evidence type="ECO:0000313" key="7">
    <source>
        <dbReference type="EMBL" id="WJZ81047.1"/>
    </source>
</evidence>
<dbReference type="SUPFAM" id="SSF103612">
    <property type="entry name" value="SBT domain"/>
    <property type="match status" value="1"/>
</dbReference>
<dbReference type="Proteomes" id="UP001227230">
    <property type="component" value="Chromosome 1"/>
</dbReference>
<evidence type="ECO:0000256" key="5">
    <source>
        <dbReference type="SAM" id="MobiDB-lite"/>
    </source>
</evidence>
<protein>
    <recommendedName>
        <fullName evidence="6">SBP-type domain-containing protein</fullName>
    </recommendedName>
</protein>
<dbReference type="PROSITE" id="PS51141">
    <property type="entry name" value="ZF_SBP"/>
    <property type="match status" value="1"/>
</dbReference>
<evidence type="ECO:0000256" key="4">
    <source>
        <dbReference type="PROSITE-ProRule" id="PRU00470"/>
    </source>
</evidence>
<evidence type="ECO:0000259" key="6">
    <source>
        <dbReference type="PROSITE" id="PS51141"/>
    </source>
</evidence>
<reference evidence="7 8" key="1">
    <citation type="journal article" date="2023" name="Hortic Res">
        <title>The complete reference genome for grapevine (Vitis vinifera L.) genetics and breeding.</title>
        <authorList>
            <person name="Shi X."/>
            <person name="Cao S."/>
            <person name="Wang X."/>
            <person name="Huang S."/>
            <person name="Wang Y."/>
            <person name="Liu Z."/>
            <person name="Liu W."/>
            <person name="Leng X."/>
            <person name="Peng Y."/>
            <person name="Wang N."/>
            <person name="Wang Y."/>
            <person name="Ma Z."/>
            <person name="Xu X."/>
            <person name="Zhang F."/>
            <person name="Xue H."/>
            <person name="Zhong H."/>
            <person name="Wang Y."/>
            <person name="Zhang K."/>
            <person name="Velt A."/>
            <person name="Avia K."/>
            <person name="Holtgrawe D."/>
            <person name="Grimplet J."/>
            <person name="Matus J.T."/>
            <person name="Ware D."/>
            <person name="Wu X."/>
            <person name="Wang H."/>
            <person name="Liu C."/>
            <person name="Fang Y."/>
            <person name="Rustenholz C."/>
            <person name="Cheng Z."/>
            <person name="Xiao H."/>
            <person name="Zhou Y."/>
        </authorList>
    </citation>
    <scope>NUCLEOTIDE SEQUENCE [LARGE SCALE GENOMIC DNA]</scope>
    <source>
        <strain evidence="8">cv. Pinot noir / PN40024</strain>
        <tissue evidence="7">Leaf</tissue>
    </source>
</reference>
<gene>
    <name evidence="7" type="ORF">VitviT2T_000909</name>
</gene>
<name>A0ABY9BES3_VITVI</name>
<accession>A0ABY9BES3</accession>
<sequence length="116" mass="13214">MLMSTLLGKSNEISLKKIQKENALRFHVLQEFDEGKRSCQRRLAGHNKRRRKTHPDVADNGNSLNDDQASGYLLISLLRILSNVHPNNKSDQTKDQDLLSHILRSLARCSFHPNIG</sequence>
<evidence type="ECO:0000313" key="8">
    <source>
        <dbReference type="Proteomes" id="UP001227230"/>
    </source>
</evidence>
<evidence type="ECO:0000256" key="1">
    <source>
        <dbReference type="ARBA" id="ARBA00022723"/>
    </source>
</evidence>
<dbReference type="PANTHER" id="PTHR31251:SF86">
    <property type="entry name" value="SQUAMOSA PROMOTER-BINDING-LIKE PROTEIN 1"/>
    <property type="match status" value="1"/>
</dbReference>
<keyword evidence="2 4" id="KW-0863">Zinc-finger</keyword>
<dbReference type="InterPro" id="IPR004333">
    <property type="entry name" value="SBP_dom"/>
</dbReference>
<keyword evidence="8" id="KW-1185">Reference proteome</keyword>
<dbReference type="PANTHER" id="PTHR31251">
    <property type="entry name" value="SQUAMOSA PROMOTER-BINDING-LIKE PROTEIN 4"/>
    <property type="match status" value="1"/>
</dbReference>
<evidence type="ECO:0000256" key="2">
    <source>
        <dbReference type="ARBA" id="ARBA00022771"/>
    </source>
</evidence>
<proteinExistence type="predicted"/>
<feature type="compositionally biased region" description="Basic residues" evidence="5">
    <location>
        <begin position="38"/>
        <end position="53"/>
    </location>
</feature>
<evidence type="ECO:0000256" key="3">
    <source>
        <dbReference type="ARBA" id="ARBA00022833"/>
    </source>
</evidence>